<proteinExistence type="predicted"/>
<dbReference type="EMBL" id="JQCP01000004">
    <property type="protein sequence ID" value="KRO01642.1"/>
    <property type="molecule type" value="Genomic_DNA"/>
</dbReference>
<evidence type="ECO:0000313" key="2">
    <source>
        <dbReference type="Proteomes" id="UP000051927"/>
    </source>
</evidence>
<comment type="caution">
    <text evidence="1">The sequence shown here is derived from an EMBL/GenBank/DDBJ whole genome shotgun (WGS) entry which is preliminary data.</text>
</comment>
<gene>
    <name evidence="1" type="ORF">IV60_GL001515</name>
</gene>
<reference evidence="1 2" key="1">
    <citation type="journal article" date="2015" name="Genome Announc.">
        <title>Expanding the biotechnology potential of lactobacilli through comparative genomics of 213 strains and associated genera.</title>
        <authorList>
            <person name="Sun Z."/>
            <person name="Harris H.M."/>
            <person name="McCann A."/>
            <person name="Guo C."/>
            <person name="Argimon S."/>
            <person name="Zhang W."/>
            <person name="Yang X."/>
            <person name="Jeffery I.B."/>
            <person name="Cooney J.C."/>
            <person name="Kagawa T.F."/>
            <person name="Liu W."/>
            <person name="Song Y."/>
            <person name="Salvetti E."/>
            <person name="Wrobel A."/>
            <person name="Rasinkangas P."/>
            <person name="Parkhill J."/>
            <person name="Rea M.C."/>
            <person name="O'Sullivan O."/>
            <person name="Ritari J."/>
            <person name="Douillard F.P."/>
            <person name="Paul Ross R."/>
            <person name="Yang R."/>
            <person name="Briner A.E."/>
            <person name="Felis G.E."/>
            <person name="de Vos W.M."/>
            <person name="Barrangou R."/>
            <person name="Klaenhammer T.R."/>
            <person name="Caufield P.W."/>
            <person name="Cui Y."/>
            <person name="Zhang H."/>
            <person name="O'Toole P.W."/>
        </authorList>
    </citation>
    <scope>NUCLEOTIDE SEQUENCE [LARGE SCALE GENOMIC DNA]</scope>
    <source>
        <strain evidence="1 2">DSM 7090</strain>
    </source>
</reference>
<organism evidence="1 2">
    <name type="scientific">Lancefieldella rimae</name>
    <dbReference type="NCBI Taxonomy" id="1383"/>
    <lineage>
        <taxon>Bacteria</taxon>
        <taxon>Bacillati</taxon>
        <taxon>Actinomycetota</taxon>
        <taxon>Coriobacteriia</taxon>
        <taxon>Coriobacteriales</taxon>
        <taxon>Atopobiaceae</taxon>
        <taxon>Lancefieldella</taxon>
    </lineage>
</organism>
<keyword evidence="2" id="KW-1185">Reference proteome</keyword>
<sequence>MGGGGGQKKGEKTAPPGGGVFFSPFFWPPPPPPPPPPALKITATDVFSNSFANGSFTGGFWKQNVCLLVVLRGFERLVVS</sequence>
<dbReference type="Proteomes" id="UP000051927">
    <property type="component" value="Unassembled WGS sequence"/>
</dbReference>
<name>A0ABR5PYS0_9ACTN</name>
<accession>A0ABR5PYS0</accession>
<evidence type="ECO:0000313" key="1">
    <source>
        <dbReference type="EMBL" id="KRO01642.1"/>
    </source>
</evidence>
<protein>
    <submittedName>
        <fullName evidence="1">Uncharacterized protein</fullName>
    </submittedName>
</protein>